<sequence>MVLEKFKYWDFKEAKTPIYLNHTLVKDKGQSKSQLEYAKMLGSLMYIINCTRPDITCALSKLSRYTSNPNQTHWIAMKGVLGYLKYTQDYALHYNIYPAVIEGYSDANWITGSTETKSTSGYVFIIGGGALSWKSSKQTCIARSTMESKFIALD</sequence>
<accession>A0AC58TUJ0</accession>
<evidence type="ECO:0000313" key="1">
    <source>
        <dbReference type="Proteomes" id="UP000790787"/>
    </source>
</evidence>
<organism evidence="1 2">
    <name type="scientific">Nicotiana tabacum</name>
    <name type="common">Common tobacco</name>
    <dbReference type="NCBI Taxonomy" id="4097"/>
    <lineage>
        <taxon>Eukaryota</taxon>
        <taxon>Viridiplantae</taxon>
        <taxon>Streptophyta</taxon>
        <taxon>Embryophyta</taxon>
        <taxon>Tracheophyta</taxon>
        <taxon>Spermatophyta</taxon>
        <taxon>Magnoliopsida</taxon>
        <taxon>eudicotyledons</taxon>
        <taxon>Gunneridae</taxon>
        <taxon>Pentapetalae</taxon>
        <taxon>asterids</taxon>
        <taxon>lamiids</taxon>
        <taxon>Solanales</taxon>
        <taxon>Solanaceae</taxon>
        <taxon>Nicotianoideae</taxon>
        <taxon>Nicotianeae</taxon>
        <taxon>Nicotiana</taxon>
    </lineage>
</organism>
<name>A0AC58TUJ0_TOBAC</name>
<dbReference type="RefSeq" id="XP_075100884.1">
    <property type="nucleotide sequence ID" value="XM_075244783.1"/>
</dbReference>
<gene>
    <name evidence="2" type="primary">LOC142176667</name>
</gene>
<reference evidence="1" key="1">
    <citation type="journal article" date="2014" name="Nat. Commun.">
        <title>The tobacco genome sequence and its comparison with those of tomato and potato.</title>
        <authorList>
            <person name="Sierro N."/>
            <person name="Battey J.N."/>
            <person name="Ouadi S."/>
            <person name="Bakaher N."/>
            <person name="Bovet L."/>
            <person name="Willig A."/>
            <person name="Goepfert S."/>
            <person name="Peitsch M.C."/>
            <person name="Ivanov N.V."/>
        </authorList>
    </citation>
    <scope>NUCLEOTIDE SEQUENCE [LARGE SCALE GENOMIC DNA]</scope>
</reference>
<protein>
    <submittedName>
        <fullName evidence="2">Secreted RxLR effector protein 161-like</fullName>
    </submittedName>
</protein>
<reference evidence="2" key="2">
    <citation type="submission" date="2025-08" db="UniProtKB">
        <authorList>
            <consortium name="RefSeq"/>
        </authorList>
    </citation>
    <scope>IDENTIFICATION</scope>
    <source>
        <tissue evidence="2">Leaf</tissue>
    </source>
</reference>
<keyword evidence="1" id="KW-1185">Reference proteome</keyword>
<proteinExistence type="predicted"/>
<evidence type="ECO:0000313" key="2">
    <source>
        <dbReference type="RefSeq" id="XP_075100884.1"/>
    </source>
</evidence>
<dbReference type="Proteomes" id="UP000790787">
    <property type="component" value="Chromosome 3"/>
</dbReference>